<reference evidence="2" key="1">
    <citation type="submission" date="2021-10" db="EMBL/GenBank/DDBJ databases">
        <title>Melipona bicolor Genome sequencing and assembly.</title>
        <authorList>
            <person name="Araujo N.S."/>
            <person name="Arias M.C."/>
        </authorList>
    </citation>
    <scope>NUCLEOTIDE SEQUENCE</scope>
    <source>
        <strain evidence="2">USP_2M_L1-L4_2017</strain>
        <tissue evidence="2">Whole body</tissue>
    </source>
</reference>
<evidence type="ECO:0000313" key="2">
    <source>
        <dbReference type="EMBL" id="KAK1123120.1"/>
    </source>
</evidence>
<keyword evidence="3" id="KW-1185">Reference proteome</keyword>
<accession>A0AA40KK10</accession>
<feature type="region of interest" description="Disordered" evidence="1">
    <location>
        <begin position="68"/>
        <end position="88"/>
    </location>
</feature>
<dbReference type="Proteomes" id="UP001177670">
    <property type="component" value="Unassembled WGS sequence"/>
</dbReference>
<comment type="caution">
    <text evidence="2">The sequence shown here is derived from an EMBL/GenBank/DDBJ whole genome shotgun (WGS) entry which is preliminary data.</text>
</comment>
<gene>
    <name evidence="2" type="ORF">K0M31_008753</name>
</gene>
<name>A0AA40KK10_9HYME</name>
<organism evidence="2 3">
    <name type="scientific">Melipona bicolor</name>
    <dbReference type="NCBI Taxonomy" id="60889"/>
    <lineage>
        <taxon>Eukaryota</taxon>
        <taxon>Metazoa</taxon>
        <taxon>Ecdysozoa</taxon>
        <taxon>Arthropoda</taxon>
        <taxon>Hexapoda</taxon>
        <taxon>Insecta</taxon>
        <taxon>Pterygota</taxon>
        <taxon>Neoptera</taxon>
        <taxon>Endopterygota</taxon>
        <taxon>Hymenoptera</taxon>
        <taxon>Apocrita</taxon>
        <taxon>Aculeata</taxon>
        <taxon>Apoidea</taxon>
        <taxon>Anthophila</taxon>
        <taxon>Apidae</taxon>
        <taxon>Melipona</taxon>
    </lineage>
</organism>
<evidence type="ECO:0000256" key="1">
    <source>
        <dbReference type="SAM" id="MobiDB-lite"/>
    </source>
</evidence>
<sequence>MDEPASSFLEPVVTQDFSVSIEDIGKPYETMNDMKFPAILSMWLEFLSSSSDSASNCRRLGCRFRDEKDKMRNGEGKRNTGKERDKKL</sequence>
<evidence type="ECO:0000313" key="3">
    <source>
        <dbReference type="Proteomes" id="UP001177670"/>
    </source>
</evidence>
<proteinExistence type="predicted"/>
<dbReference type="AlphaFoldDB" id="A0AA40KK10"/>
<dbReference type="EMBL" id="JAHYIQ010000021">
    <property type="protein sequence ID" value="KAK1123120.1"/>
    <property type="molecule type" value="Genomic_DNA"/>
</dbReference>
<protein>
    <submittedName>
        <fullName evidence="2">Uncharacterized protein</fullName>
    </submittedName>
</protein>